<evidence type="ECO:0000256" key="5">
    <source>
        <dbReference type="ARBA" id="ARBA00022705"/>
    </source>
</evidence>
<name>A0A5C5V2E7_9BACT</name>
<feature type="region of interest" description="Disordered" evidence="12">
    <location>
        <begin position="71"/>
        <end position="91"/>
    </location>
</feature>
<reference evidence="13 14" key="1">
    <citation type="submission" date="2019-02" db="EMBL/GenBank/DDBJ databases">
        <title>Deep-cultivation of Planctomycetes and their phenomic and genomic characterization uncovers novel biology.</title>
        <authorList>
            <person name="Wiegand S."/>
            <person name="Jogler M."/>
            <person name="Boedeker C."/>
            <person name="Pinto D."/>
            <person name="Vollmers J."/>
            <person name="Rivas-Marin E."/>
            <person name="Kohn T."/>
            <person name="Peeters S.H."/>
            <person name="Heuer A."/>
            <person name="Rast P."/>
            <person name="Oberbeckmann S."/>
            <person name="Bunk B."/>
            <person name="Jeske O."/>
            <person name="Meyerdierks A."/>
            <person name="Storesund J.E."/>
            <person name="Kallscheuer N."/>
            <person name="Luecker S."/>
            <person name="Lage O.M."/>
            <person name="Pohl T."/>
            <person name="Merkel B.J."/>
            <person name="Hornburger P."/>
            <person name="Mueller R.-W."/>
            <person name="Bruemmer F."/>
            <person name="Labrenz M."/>
            <person name="Spormann A.M."/>
            <person name="Op Den Camp H."/>
            <person name="Overmann J."/>
            <person name="Amann R."/>
            <person name="Jetten M.S.M."/>
            <person name="Mascher T."/>
            <person name="Medema M.H."/>
            <person name="Devos D.P."/>
            <person name="Kaster A.-K."/>
            <person name="Ovreas L."/>
            <person name="Rohde M."/>
            <person name="Galperin M.Y."/>
            <person name="Jogler C."/>
        </authorList>
    </citation>
    <scope>NUCLEOTIDE SEQUENCE [LARGE SCALE GENOMIC DNA]</scope>
    <source>
        <strain evidence="13 14">Enr8</strain>
    </source>
</reference>
<dbReference type="PANTHER" id="PTHR33175:SF13">
    <property type="entry name" value="HISTONE-LIKE PROTEIN"/>
    <property type="match status" value="1"/>
</dbReference>
<evidence type="ECO:0000256" key="12">
    <source>
        <dbReference type="SAM" id="MobiDB-lite"/>
    </source>
</evidence>
<dbReference type="GO" id="GO:0005829">
    <property type="term" value="C:cytosol"/>
    <property type="evidence" value="ECO:0007669"/>
    <property type="project" value="TreeGrafter"/>
</dbReference>
<dbReference type="EMBL" id="SJPF01000004">
    <property type="protein sequence ID" value="TWT32143.1"/>
    <property type="molecule type" value="Genomic_DNA"/>
</dbReference>
<dbReference type="Proteomes" id="UP000318878">
    <property type="component" value="Unassembled WGS sequence"/>
</dbReference>
<comment type="subunit">
    <text evidence="3">Homodimer.</text>
</comment>
<evidence type="ECO:0000256" key="3">
    <source>
        <dbReference type="ARBA" id="ARBA00011738"/>
    </source>
</evidence>
<dbReference type="PANTHER" id="PTHR33175">
    <property type="entry name" value="DNA-BINDING PROTEIN HU"/>
    <property type="match status" value="1"/>
</dbReference>
<comment type="similarity">
    <text evidence="2 11">Belongs to the bacterial histone-like protein family.</text>
</comment>
<evidence type="ECO:0000313" key="14">
    <source>
        <dbReference type="Proteomes" id="UP000318878"/>
    </source>
</evidence>
<comment type="subcellular location">
    <subcellularLocation>
        <location evidence="1">Virion</location>
    </subcellularLocation>
</comment>
<dbReference type="InterPro" id="IPR010992">
    <property type="entry name" value="IHF-like_DNA-bd_dom_sf"/>
</dbReference>
<protein>
    <recommendedName>
        <fullName evidence="4">Viral histone-like protein</fullName>
    </recommendedName>
    <alternativeName>
        <fullName evidence="9">DNA-binding protein pA104R</fullName>
    </alternativeName>
    <alternativeName>
        <fullName evidence="8">pA104R</fullName>
    </alternativeName>
</protein>
<keyword evidence="14" id="KW-1185">Reference proteome</keyword>
<evidence type="ECO:0000256" key="9">
    <source>
        <dbReference type="ARBA" id="ARBA00033227"/>
    </source>
</evidence>
<keyword evidence="6" id="KW-0426">Late protein</keyword>
<evidence type="ECO:0000256" key="8">
    <source>
        <dbReference type="ARBA" id="ARBA00033120"/>
    </source>
</evidence>
<dbReference type="AlphaFoldDB" id="A0A5C5V2E7"/>
<evidence type="ECO:0000256" key="4">
    <source>
        <dbReference type="ARBA" id="ARBA00016145"/>
    </source>
</evidence>
<evidence type="ECO:0000256" key="1">
    <source>
        <dbReference type="ARBA" id="ARBA00004328"/>
    </source>
</evidence>
<evidence type="ECO:0000256" key="7">
    <source>
        <dbReference type="ARBA" id="ARBA00023125"/>
    </source>
</evidence>
<keyword evidence="7 13" id="KW-0238">DNA-binding</keyword>
<gene>
    <name evidence="13" type="primary">hup_1</name>
    <name evidence="13" type="ORF">Enr8_40690</name>
</gene>
<dbReference type="InterPro" id="IPR000119">
    <property type="entry name" value="Hist_DNA-bd"/>
</dbReference>
<dbReference type="RefSeq" id="WP_146434884.1">
    <property type="nucleotide sequence ID" value="NZ_SJPF01000004.1"/>
</dbReference>
<dbReference type="Pfam" id="PF00216">
    <property type="entry name" value="Bac_DNA_binding"/>
    <property type="match status" value="1"/>
</dbReference>
<evidence type="ECO:0000256" key="10">
    <source>
        <dbReference type="ARBA" id="ARBA00046140"/>
    </source>
</evidence>
<evidence type="ECO:0000256" key="11">
    <source>
        <dbReference type="RuleBase" id="RU003939"/>
    </source>
</evidence>
<dbReference type="GO" id="GO:0030527">
    <property type="term" value="F:structural constituent of chromatin"/>
    <property type="evidence" value="ECO:0007669"/>
    <property type="project" value="InterPro"/>
</dbReference>
<dbReference type="SMART" id="SM00411">
    <property type="entry name" value="BHL"/>
    <property type="match status" value="1"/>
</dbReference>
<evidence type="ECO:0000256" key="2">
    <source>
        <dbReference type="ARBA" id="ARBA00010529"/>
    </source>
</evidence>
<dbReference type="GO" id="GO:0006260">
    <property type="term" value="P:DNA replication"/>
    <property type="evidence" value="ECO:0007669"/>
    <property type="project" value="UniProtKB-KW"/>
</dbReference>
<comment type="function">
    <text evidence="10">DNA-binding protein that plays a critical role in nucleoid compaction, genome replication and DNA replication and transcription. Binds to both ssDNA and dsDNA with a binding site covering about 15 nucleotides. Displays DNA-supercoiling activity only when associated with the viral DNA topoisomerase 2.</text>
</comment>
<accession>A0A5C5V2E7</accession>
<dbReference type="GO" id="GO:0003677">
    <property type="term" value="F:DNA binding"/>
    <property type="evidence" value="ECO:0007669"/>
    <property type="project" value="UniProtKB-KW"/>
</dbReference>
<evidence type="ECO:0000313" key="13">
    <source>
        <dbReference type="EMBL" id="TWT32143.1"/>
    </source>
</evidence>
<dbReference type="OrthoDB" id="331625at2"/>
<comment type="caution">
    <text evidence="13">The sequence shown here is derived from an EMBL/GenBank/DDBJ whole genome shotgun (WGS) entry which is preliminary data.</text>
</comment>
<evidence type="ECO:0000256" key="6">
    <source>
        <dbReference type="ARBA" id="ARBA00022921"/>
    </source>
</evidence>
<dbReference type="CDD" id="cd13834">
    <property type="entry name" value="HU_like"/>
    <property type="match status" value="1"/>
</dbReference>
<dbReference type="SUPFAM" id="SSF47729">
    <property type="entry name" value="IHF-like DNA-binding proteins"/>
    <property type="match status" value="1"/>
</dbReference>
<proteinExistence type="inferred from homology"/>
<sequence length="113" mass="11902">MAKKAAAAATVKKPLTKTELLNNIAEETGIAKKDVALVLDSLSNEVKKSLGRSGAGAISIPGLIKIEKKKVPARPAKKGVPNPFKPGELMDVPAKPASVKVKVRPLKNLKDMV</sequence>
<dbReference type="Gene3D" id="4.10.520.10">
    <property type="entry name" value="IHF-like DNA-binding proteins"/>
    <property type="match status" value="1"/>
</dbReference>
<organism evidence="13 14">
    <name type="scientific">Blastopirellula retiformator</name>
    <dbReference type="NCBI Taxonomy" id="2527970"/>
    <lineage>
        <taxon>Bacteria</taxon>
        <taxon>Pseudomonadati</taxon>
        <taxon>Planctomycetota</taxon>
        <taxon>Planctomycetia</taxon>
        <taxon>Pirellulales</taxon>
        <taxon>Pirellulaceae</taxon>
        <taxon>Blastopirellula</taxon>
    </lineage>
</organism>
<keyword evidence="5" id="KW-0235">DNA replication</keyword>